<feature type="signal peptide" evidence="1">
    <location>
        <begin position="1"/>
        <end position="28"/>
    </location>
</feature>
<evidence type="ECO:0000313" key="3">
    <source>
        <dbReference type="Proteomes" id="UP000290682"/>
    </source>
</evidence>
<proteinExistence type="predicted"/>
<dbReference type="Proteomes" id="UP000290682">
    <property type="component" value="Unassembled WGS sequence"/>
</dbReference>
<keyword evidence="3" id="KW-1185">Reference proteome</keyword>
<protein>
    <recommendedName>
        <fullName evidence="4">LTXXQ motif family protein</fullName>
    </recommendedName>
</protein>
<feature type="chain" id="PRO_5045777676" description="LTXXQ motif family protein" evidence="1">
    <location>
        <begin position="29"/>
        <end position="164"/>
    </location>
</feature>
<dbReference type="EMBL" id="REGR01000009">
    <property type="protein sequence ID" value="RXZ43481.1"/>
    <property type="molecule type" value="Genomic_DNA"/>
</dbReference>
<dbReference type="RefSeq" id="WP_129213046.1">
    <property type="nucleotide sequence ID" value="NZ_REGR01000009.1"/>
</dbReference>
<evidence type="ECO:0000256" key="1">
    <source>
        <dbReference type="SAM" id="SignalP"/>
    </source>
</evidence>
<name>A0ABY0FBZ2_9NEIS</name>
<evidence type="ECO:0008006" key="4">
    <source>
        <dbReference type="Google" id="ProtNLM"/>
    </source>
</evidence>
<sequence>MKSIQFSRTIGALALGAALLAAAAPALSQPGPDGMTHHRTMSEADRAAFAQKRLDRLASRLEIKASQQQAWRAYSQVVLDQAKHRGTPRADMKGDAAAVLRARAERMSQHAKSLGQLADATAKLSGALTPEQRQVLDQSAREHGRFFHHGGKHHGERPAPKAQP</sequence>
<dbReference type="InterPro" id="IPR012899">
    <property type="entry name" value="LTXXQ"/>
</dbReference>
<comment type="caution">
    <text evidence="2">The sequence shown here is derived from an EMBL/GenBank/DDBJ whole genome shotgun (WGS) entry which is preliminary data.</text>
</comment>
<gene>
    <name evidence="2" type="ORF">EBB06_10025</name>
</gene>
<reference evidence="2 3" key="1">
    <citation type="submission" date="2018-10" db="EMBL/GenBank/DDBJ databases">
        <title>Draft genome of Fastidiocella sp. strain 375T, a bacterium isolated from a karstic cave dripping water.</title>
        <authorList>
            <person name="Coelho C."/>
            <person name="Verissimo A."/>
            <person name="Tiago I."/>
        </authorList>
    </citation>
    <scope>NUCLEOTIDE SEQUENCE [LARGE SCALE GENOMIC DNA]</scope>
    <source>
        <strain evidence="2 3">CAVE-375</strain>
    </source>
</reference>
<accession>A0ABY0FBZ2</accession>
<keyword evidence="1" id="KW-0732">Signal</keyword>
<evidence type="ECO:0000313" key="2">
    <source>
        <dbReference type="EMBL" id="RXZ43481.1"/>
    </source>
</evidence>
<organism evidence="2 3">
    <name type="scientific">Crenobacter cavernae</name>
    <dbReference type="NCBI Taxonomy" id="2290923"/>
    <lineage>
        <taxon>Bacteria</taxon>
        <taxon>Pseudomonadati</taxon>
        <taxon>Pseudomonadota</taxon>
        <taxon>Betaproteobacteria</taxon>
        <taxon>Neisseriales</taxon>
        <taxon>Neisseriaceae</taxon>
        <taxon>Crenobacter</taxon>
    </lineage>
</organism>
<dbReference type="Pfam" id="PF07813">
    <property type="entry name" value="LTXXQ"/>
    <property type="match status" value="1"/>
</dbReference>